<dbReference type="InterPro" id="IPR012165">
    <property type="entry name" value="Cyt_c3_hydrogenase_gsu"/>
</dbReference>
<dbReference type="AlphaFoldDB" id="G9WYS5"/>
<sequence length="242" mass="27036">MKCEKFKILENKKIAKDVFLLTLRGNTDEIKNPGQFVNILISSFYLRRPISICDFEKDILKLIYKVVGEGTLALSQKKPEHYLDILLPLGNGFDIDKTTKNTVLIGGGVGVPPLINLAKNMIKIEKKPKVVIGFNTKDEIFAVDMFENLRIHPIVSTVDGSYGVHGFVTDALKSIDYDYLCTCGPEPMLKALSNLDVDGQFSFEARMACGFGGCMGCSHETKSGYKRICKEGPILFKEEIKW</sequence>
<dbReference type="EMBL" id="AFZE01000004">
    <property type="protein sequence ID" value="EHL16257.1"/>
    <property type="molecule type" value="Genomic_DNA"/>
</dbReference>
<keyword evidence="6 11" id="KW-0274">FAD</keyword>
<proteinExistence type="inferred from homology"/>
<dbReference type="SUPFAM" id="SSF52343">
    <property type="entry name" value="Ferredoxin reductase-like, C-terminal NADP-linked domain"/>
    <property type="match status" value="1"/>
</dbReference>
<keyword evidence="8 12" id="KW-0408">Iron</keyword>
<evidence type="ECO:0000256" key="11">
    <source>
        <dbReference type="PIRSR" id="PIRSR006816-1"/>
    </source>
</evidence>
<dbReference type="RefSeq" id="WP_009525559.1">
    <property type="nucleotide sequence ID" value="NZ_JH414553.1"/>
</dbReference>
<dbReference type="PANTHER" id="PTHR43513:SF3">
    <property type="entry name" value="DIHYDROOROTATE DEHYDROGENASE B (NAD(+)), ELECTRON TRANSFER SUBUNIT-RELATED"/>
    <property type="match status" value="1"/>
</dbReference>
<keyword evidence="5 12" id="KW-0479">Metal-binding</keyword>
<dbReference type="PANTHER" id="PTHR43513">
    <property type="entry name" value="DIHYDROOROTATE DEHYDROGENASE B (NAD(+)), ELECTRON TRANSFER SUBUNIT"/>
    <property type="match status" value="1"/>
</dbReference>
<dbReference type="InterPro" id="IPR017938">
    <property type="entry name" value="Riboflavin_synthase-like_b-brl"/>
</dbReference>
<keyword evidence="7" id="KW-0249">Electron transport</keyword>
<evidence type="ECO:0000256" key="2">
    <source>
        <dbReference type="ARBA" id="ARBA00022448"/>
    </source>
</evidence>
<dbReference type="GO" id="GO:0016491">
    <property type="term" value="F:oxidoreductase activity"/>
    <property type="evidence" value="ECO:0007669"/>
    <property type="project" value="InterPro"/>
</dbReference>
<comment type="cofactor">
    <cofactor evidence="10">
        <name>[2Fe-2S] cluster</name>
        <dbReference type="ChEBI" id="CHEBI:190135"/>
    </cofactor>
</comment>
<dbReference type="InterPro" id="IPR019480">
    <property type="entry name" value="Dihydroorotate_DH_Fe-S-bd"/>
</dbReference>
<evidence type="ECO:0000256" key="1">
    <source>
        <dbReference type="ARBA" id="ARBA00006422"/>
    </source>
</evidence>
<dbReference type="Pfam" id="PF10418">
    <property type="entry name" value="DHODB_Fe-S_bind"/>
    <property type="match status" value="1"/>
</dbReference>
<dbReference type="PIRSF" id="PIRSF006816">
    <property type="entry name" value="Cyc3_hyd_g"/>
    <property type="match status" value="1"/>
</dbReference>
<feature type="domain" description="FAD-binding FR-type" evidence="13">
    <location>
        <begin position="1"/>
        <end position="95"/>
    </location>
</feature>
<name>G9WYS5_9FIRM</name>
<accession>G9WYS5</accession>
<feature type="binding site" evidence="12">
    <location>
        <position position="214"/>
    </location>
    <ligand>
        <name>[2Fe-2S] cluster</name>
        <dbReference type="ChEBI" id="CHEBI:190135"/>
    </ligand>
</feature>
<evidence type="ECO:0000256" key="10">
    <source>
        <dbReference type="ARBA" id="ARBA00034078"/>
    </source>
</evidence>
<dbReference type="InterPro" id="IPR037117">
    <property type="entry name" value="Dihydroorotate_DH_ele_sf"/>
</dbReference>
<evidence type="ECO:0000256" key="7">
    <source>
        <dbReference type="ARBA" id="ARBA00022982"/>
    </source>
</evidence>
<comment type="similarity">
    <text evidence="1">Belongs to the PyrK family.</text>
</comment>
<evidence type="ECO:0000256" key="9">
    <source>
        <dbReference type="ARBA" id="ARBA00023014"/>
    </source>
</evidence>
<dbReference type="Gene3D" id="2.40.30.10">
    <property type="entry name" value="Translation factors"/>
    <property type="match status" value="1"/>
</dbReference>
<feature type="binding site" evidence="12">
    <location>
        <position position="229"/>
    </location>
    <ligand>
        <name>[2Fe-2S] cluster</name>
        <dbReference type="ChEBI" id="CHEBI:190135"/>
    </ligand>
</feature>
<keyword evidence="4 12" id="KW-0001">2Fe-2S</keyword>
<dbReference type="InterPro" id="IPR017927">
    <property type="entry name" value="FAD-bd_FR_type"/>
</dbReference>
<evidence type="ECO:0000259" key="13">
    <source>
        <dbReference type="PROSITE" id="PS51384"/>
    </source>
</evidence>
<dbReference type="InterPro" id="IPR039261">
    <property type="entry name" value="FNR_nucleotide-bd"/>
</dbReference>
<feature type="binding site" evidence="12">
    <location>
        <position position="217"/>
    </location>
    <ligand>
        <name>[2Fe-2S] cluster</name>
        <dbReference type="ChEBI" id="CHEBI:190135"/>
    </ligand>
</feature>
<dbReference type="Gene3D" id="2.10.240.10">
    <property type="entry name" value="Dihydroorotate dehydrogenase, electron transfer subunit"/>
    <property type="match status" value="1"/>
</dbReference>
<dbReference type="SUPFAM" id="SSF63380">
    <property type="entry name" value="Riboflavin synthase domain-like"/>
    <property type="match status" value="1"/>
</dbReference>
<dbReference type="PROSITE" id="PS51384">
    <property type="entry name" value="FAD_FR"/>
    <property type="match status" value="1"/>
</dbReference>
<dbReference type="GO" id="GO:0051537">
    <property type="term" value="F:2 iron, 2 sulfur cluster binding"/>
    <property type="evidence" value="ECO:0007669"/>
    <property type="project" value="UniProtKB-KW"/>
</dbReference>
<dbReference type="BioCyc" id="EBAC796937-HMP:GMGH-1331-MONOMER"/>
<gene>
    <name evidence="14" type="ORF">HMPREF9629_01326</name>
</gene>
<evidence type="ECO:0000256" key="8">
    <source>
        <dbReference type="ARBA" id="ARBA00023004"/>
    </source>
</evidence>
<dbReference type="Gene3D" id="3.40.50.80">
    <property type="entry name" value="Nucleotide-binding domain of ferredoxin-NADP reductase (FNR) module"/>
    <property type="match status" value="1"/>
</dbReference>
<dbReference type="GO" id="GO:0006221">
    <property type="term" value="P:pyrimidine nucleotide biosynthetic process"/>
    <property type="evidence" value="ECO:0007669"/>
    <property type="project" value="InterPro"/>
</dbReference>
<feature type="binding site" evidence="11">
    <location>
        <begin position="70"/>
        <end position="71"/>
    </location>
    <ligand>
        <name>FAD</name>
        <dbReference type="ChEBI" id="CHEBI:57692"/>
    </ligand>
</feature>
<keyword evidence="9 12" id="KW-0411">Iron-sulfur</keyword>
<comment type="caution">
    <text evidence="14">The sequence shown here is derived from an EMBL/GenBank/DDBJ whole genome shotgun (WGS) entry which is preliminary data.</text>
</comment>
<reference evidence="14 15" key="1">
    <citation type="submission" date="2011-08" db="EMBL/GenBank/DDBJ databases">
        <title>The Genome Sequence of Eubacteriaceae bacterium ACC19a.</title>
        <authorList>
            <consortium name="The Broad Institute Genome Sequencing Platform"/>
            <person name="Earl A."/>
            <person name="Ward D."/>
            <person name="Feldgarden M."/>
            <person name="Gevers D."/>
            <person name="Sizova M."/>
            <person name="Hazen A."/>
            <person name="Epstein S."/>
            <person name="Young S.K."/>
            <person name="Zeng Q."/>
            <person name="Gargeya S."/>
            <person name="Fitzgerald M."/>
            <person name="Haas B."/>
            <person name="Abouelleil A."/>
            <person name="Alvarado L."/>
            <person name="Arachchi H.M."/>
            <person name="Berlin A."/>
            <person name="Brown A."/>
            <person name="Chapman S.B."/>
            <person name="Chen Z."/>
            <person name="Dunbar C."/>
            <person name="Freedman E."/>
            <person name="Gearin G."/>
            <person name="Gellesch M."/>
            <person name="Goldberg J."/>
            <person name="Griggs A."/>
            <person name="Gujja S."/>
            <person name="Heiman D."/>
            <person name="Howarth C."/>
            <person name="Larson L."/>
            <person name="Lui A."/>
            <person name="MacDonald P.J.P."/>
            <person name="Montmayeur A."/>
            <person name="Murphy C."/>
            <person name="Neiman D."/>
            <person name="Pearson M."/>
            <person name="Priest M."/>
            <person name="Roberts A."/>
            <person name="Saif S."/>
            <person name="Shea T."/>
            <person name="Shenoy N."/>
            <person name="Sisk P."/>
            <person name="Stolte C."/>
            <person name="Sykes S."/>
            <person name="Wortman J."/>
            <person name="Nusbaum C."/>
            <person name="Birren B."/>
        </authorList>
    </citation>
    <scope>NUCLEOTIDE SEQUENCE [LARGE SCALE GENOMIC DNA]</scope>
    <source>
        <strain evidence="14 15">ACC19a</strain>
    </source>
</reference>
<evidence type="ECO:0000313" key="15">
    <source>
        <dbReference type="Proteomes" id="UP000006437"/>
    </source>
</evidence>
<protein>
    <recommendedName>
        <fullName evidence="13">FAD-binding FR-type domain-containing protein</fullName>
    </recommendedName>
</protein>
<feature type="binding site" evidence="11">
    <location>
        <begin position="48"/>
        <end position="51"/>
    </location>
    <ligand>
        <name>FAD</name>
        <dbReference type="ChEBI" id="CHEBI:57692"/>
    </ligand>
</feature>
<dbReference type="CDD" id="cd06218">
    <property type="entry name" value="DHOD_e_trans"/>
    <property type="match status" value="1"/>
</dbReference>
<dbReference type="InterPro" id="IPR050353">
    <property type="entry name" value="PyrK_electron_transfer"/>
</dbReference>
<dbReference type="Proteomes" id="UP000006437">
    <property type="component" value="Unassembled WGS sequence"/>
</dbReference>
<dbReference type="GO" id="GO:0050660">
    <property type="term" value="F:flavin adenine dinucleotide binding"/>
    <property type="evidence" value="ECO:0007669"/>
    <property type="project" value="InterPro"/>
</dbReference>
<keyword evidence="2" id="KW-0813">Transport</keyword>
<dbReference type="PATRIC" id="fig|796937.3.peg.519"/>
<organism evidence="14 15">
    <name type="scientific">Peptoanaerobacter stomatis</name>
    <dbReference type="NCBI Taxonomy" id="796937"/>
    <lineage>
        <taxon>Bacteria</taxon>
        <taxon>Bacillati</taxon>
        <taxon>Bacillota</taxon>
        <taxon>Clostridia</taxon>
        <taxon>Peptostreptococcales</taxon>
        <taxon>Filifactoraceae</taxon>
        <taxon>Peptoanaerobacter</taxon>
    </lineage>
</organism>
<evidence type="ECO:0000313" key="14">
    <source>
        <dbReference type="EMBL" id="EHL16257.1"/>
    </source>
</evidence>
<comment type="cofactor">
    <cofactor evidence="12">
        <name>[2Fe-2S] cluster</name>
        <dbReference type="ChEBI" id="CHEBI:190135"/>
    </cofactor>
    <text evidence="12">Binds 1 [2Fe-2S] cluster per subunit.</text>
</comment>
<evidence type="ECO:0000256" key="5">
    <source>
        <dbReference type="ARBA" id="ARBA00022723"/>
    </source>
</evidence>
<keyword evidence="3 11" id="KW-0285">Flavoprotein</keyword>
<evidence type="ECO:0000256" key="4">
    <source>
        <dbReference type="ARBA" id="ARBA00022714"/>
    </source>
</evidence>
<evidence type="ECO:0000256" key="6">
    <source>
        <dbReference type="ARBA" id="ARBA00022827"/>
    </source>
</evidence>
<comment type="cofactor">
    <cofactor evidence="11">
        <name>FAD</name>
        <dbReference type="ChEBI" id="CHEBI:57692"/>
    </cofactor>
    <text evidence="11">Binds 1 FAD per subunit.</text>
</comment>
<evidence type="ECO:0000256" key="3">
    <source>
        <dbReference type="ARBA" id="ARBA00022630"/>
    </source>
</evidence>
<feature type="binding site" evidence="12">
    <location>
        <position position="209"/>
    </location>
    <ligand>
        <name>[2Fe-2S] cluster</name>
        <dbReference type="ChEBI" id="CHEBI:190135"/>
    </ligand>
</feature>
<evidence type="ECO:0000256" key="12">
    <source>
        <dbReference type="PIRSR" id="PIRSR006816-2"/>
    </source>
</evidence>
<dbReference type="HOGENOM" id="CLU_003827_1_2_9"/>
<dbReference type="GO" id="GO:0046872">
    <property type="term" value="F:metal ion binding"/>
    <property type="evidence" value="ECO:0007669"/>
    <property type="project" value="UniProtKB-KW"/>
</dbReference>